<feature type="transmembrane region" description="Helical" evidence="2">
    <location>
        <begin position="42"/>
        <end position="64"/>
    </location>
</feature>
<dbReference type="EMBL" id="CP050063">
    <property type="protein sequence ID" value="QIP16685.1"/>
    <property type="molecule type" value="Genomic_DNA"/>
</dbReference>
<name>A0A6G9AWL2_9BACT</name>
<protein>
    <submittedName>
        <fullName evidence="4">Sugar transferase</fullName>
    </submittedName>
</protein>
<proteinExistence type="inferred from homology"/>
<dbReference type="PANTHER" id="PTHR30576">
    <property type="entry name" value="COLANIC BIOSYNTHESIS UDP-GLUCOSE LIPID CARRIER TRANSFERASE"/>
    <property type="match status" value="1"/>
</dbReference>
<accession>A0A6G9AWL2</accession>
<dbReference type="GO" id="GO:0016780">
    <property type="term" value="F:phosphotransferase activity, for other substituted phosphate groups"/>
    <property type="evidence" value="ECO:0007669"/>
    <property type="project" value="TreeGrafter"/>
</dbReference>
<evidence type="ECO:0000256" key="2">
    <source>
        <dbReference type="SAM" id="Phobius"/>
    </source>
</evidence>
<keyword evidence="2" id="KW-1133">Transmembrane helix</keyword>
<gene>
    <name evidence="4" type="ORF">G8759_30610</name>
</gene>
<dbReference type="AlphaFoldDB" id="A0A6G9AWL2"/>
<dbReference type="Proteomes" id="UP000501802">
    <property type="component" value="Chromosome"/>
</dbReference>
<dbReference type="Pfam" id="PF02397">
    <property type="entry name" value="Bac_transf"/>
    <property type="match status" value="1"/>
</dbReference>
<evidence type="ECO:0000256" key="1">
    <source>
        <dbReference type="ARBA" id="ARBA00006464"/>
    </source>
</evidence>
<dbReference type="KEGG" id="spib:G8759_30610"/>
<keyword evidence="5" id="KW-1185">Reference proteome</keyword>
<sequence length="228" mass="26224">MLDFSLPSLNDPAVINESFSAEGNATTRSAQIYRWVKRLFDVMVSSVVIISLLIWLVPVIGLLIRLTSPGPIVFMQLRTGRNGRPFRCFKFRTMTYEREAEFRQATKNDMRVTRVGRILRKSNLDELPQVFNVLLGDMSIVGPRPHPIQLDAKHWKTLPGYPARYVVKPGITGLAQSRGCRGETAHVLDMKHRVRYDHLYIRRQSLPLDLKICFWTAYKMVKGDEKAH</sequence>
<dbReference type="PANTHER" id="PTHR30576:SF0">
    <property type="entry name" value="UNDECAPRENYL-PHOSPHATE N-ACETYLGALACTOSAMINYL 1-PHOSPHATE TRANSFERASE-RELATED"/>
    <property type="match status" value="1"/>
</dbReference>
<feature type="domain" description="Bacterial sugar transferase" evidence="3">
    <location>
        <begin position="37"/>
        <end position="221"/>
    </location>
</feature>
<keyword evidence="2" id="KW-0812">Transmembrane</keyword>
<evidence type="ECO:0000313" key="5">
    <source>
        <dbReference type="Proteomes" id="UP000501802"/>
    </source>
</evidence>
<keyword evidence="2" id="KW-0472">Membrane</keyword>
<dbReference type="RefSeq" id="WP_167216811.1">
    <property type="nucleotide sequence ID" value="NZ_CP050063.1"/>
</dbReference>
<organism evidence="4 5">
    <name type="scientific">Spirosoma aureum</name>
    <dbReference type="NCBI Taxonomy" id="2692134"/>
    <lineage>
        <taxon>Bacteria</taxon>
        <taxon>Pseudomonadati</taxon>
        <taxon>Bacteroidota</taxon>
        <taxon>Cytophagia</taxon>
        <taxon>Cytophagales</taxon>
        <taxon>Cytophagaceae</taxon>
        <taxon>Spirosoma</taxon>
    </lineage>
</organism>
<evidence type="ECO:0000259" key="3">
    <source>
        <dbReference type="Pfam" id="PF02397"/>
    </source>
</evidence>
<keyword evidence="4" id="KW-0808">Transferase</keyword>
<reference evidence="4 5" key="1">
    <citation type="submission" date="2020-03" db="EMBL/GenBank/DDBJ databases">
        <authorList>
            <person name="Kim M.K."/>
        </authorList>
    </citation>
    <scope>NUCLEOTIDE SEQUENCE [LARGE SCALE GENOMIC DNA]</scope>
    <source>
        <strain evidence="4 5">BT328</strain>
    </source>
</reference>
<evidence type="ECO:0000313" key="4">
    <source>
        <dbReference type="EMBL" id="QIP16685.1"/>
    </source>
</evidence>
<comment type="similarity">
    <text evidence="1">Belongs to the bacterial sugar transferase family.</text>
</comment>
<dbReference type="InterPro" id="IPR003362">
    <property type="entry name" value="Bact_transf"/>
</dbReference>